<dbReference type="InterPro" id="IPR050313">
    <property type="entry name" value="Carb_Metab_HTH_regulators"/>
</dbReference>
<accession>A0A4Q2U1L0</accession>
<evidence type="ECO:0000313" key="5">
    <source>
        <dbReference type="EMBL" id="RYC30359.1"/>
    </source>
</evidence>
<comment type="caution">
    <text evidence="5">The sequence shown here is derived from an EMBL/GenBank/DDBJ whole genome shotgun (WGS) entry which is preliminary data.</text>
</comment>
<organism evidence="5 6">
    <name type="scientific">Lichenibacterium minor</name>
    <dbReference type="NCBI Taxonomy" id="2316528"/>
    <lineage>
        <taxon>Bacteria</taxon>
        <taxon>Pseudomonadati</taxon>
        <taxon>Pseudomonadota</taxon>
        <taxon>Alphaproteobacteria</taxon>
        <taxon>Hyphomicrobiales</taxon>
        <taxon>Lichenihabitantaceae</taxon>
        <taxon>Lichenibacterium</taxon>
    </lineage>
</organism>
<keyword evidence="2" id="KW-0238">DNA-binding</keyword>
<dbReference type="SUPFAM" id="SSF46785">
    <property type="entry name" value="Winged helix' DNA-binding domain"/>
    <property type="match status" value="1"/>
</dbReference>
<dbReference type="GO" id="GO:0003677">
    <property type="term" value="F:DNA binding"/>
    <property type="evidence" value="ECO:0007669"/>
    <property type="project" value="UniProtKB-KW"/>
</dbReference>
<proteinExistence type="predicted"/>
<dbReference type="Pfam" id="PF00455">
    <property type="entry name" value="DeoRC"/>
    <property type="match status" value="1"/>
</dbReference>
<dbReference type="SMART" id="SM01134">
    <property type="entry name" value="DeoRC"/>
    <property type="match status" value="1"/>
</dbReference>
<dbReference type="Pfam" id="PF08220">
    <property type="entry name" value="HTH_DeoR"/>
    <property type="match status" value="1"/>
</dbReference>
<dbReference type="SMART" id="SM00420">
    <property type="entry name" value="HTH_DEOR"/>
    <property type="match status" value="1"/>
</dbReference>
<dbReference type="PRINTS" id="PR00037">
    <property type="entry name" value="HTHLACR"/>
</dbReference>
<dbReference type="InterPro" id="IPR036388">
    <property type="entry name" value="WH-like_DNA-bd_sf"/>
</dbReference>
<dbReference type="InterPro" id="IPR036390">
    <property type="entry name" value="WH_DNA-bd_sf"/>
</dbReference>
<dbReference type="Gene3D" id="1.10.10.10">
    <property type="entry name" value="Winged helix-like DNA-binding domain superfamily/Winged helix DNA-binding domain"/>
    <property type="match status" value="1"/>
</dbReference>
<dbReference type="Gene3D" id="3.40.50.1360">
    <property type="match status" value="1"/>
</dbReference>
<keyword evidence="6" id="KW-1185">Reference proteome</keyword>
<dbReference type="PROSITE" id="PS00894">
    <property type="entry name" value="HTH_DEOR_1"/>
    <property type="match status" value="1"/>
</dbReference>
<dbReference type="InterPro" id="IPR018356">
    <property type="entry name" value="Tscrpt_reg_HTH_DeoR_CS"/>
</dbReference>
<dbReference type="EMBL" id="QYBB01000026">
    <property type="protein sequence ID" value="RYC30359.1"/>
    <property type="molecule type" value="Genomic_DNA"/>
</dbReference>
<dbReference type="PANTHER" id="PTHR30363">
    <property type="entry name" value="HTH-TYPE TRANSCRIPTIONAL REGULATOR SRLR-RELATED"/>
    <property type="match status" value="1"/>
</dbReference>
<keyword evidence="1" id="KW-0805">Transcription regulation</keyword>
<name>A0A4Q2U1L0_9HYPH</name>
<dbReference type="InterPro" id="IPR037171">
    <property type="entry name" value="NagB/RpiA_transferase-like"/>
</dbReference>
<evidence type="ECO:0000313" key="6">
    <source>
        <dbReference type="Proteomes" id="UP000290759"/>
    </source>
</evidence>
<reference evidence="5 6" key="1">
    <citation type="submission" date="2018-12" db="EMBL/GenBank/DDBJ databases">
        <authorList>
            <person name="Grouzdev D.S."/>
            <person name="Krutkina M.S."/>
        </authorList>
    </citation>
    <scope>NUCLEOTIDE SEQUENCE [LARGE SCALE GENOMIC DNA]</scope>
    <source>
        <strain evidence="5 6">RmlP026</strain>
    </source>
</reference>
<reference evidence="5 6" key="2">
    <citation type="submission" date="2019-02" db="EMBL/GenBank/DDBJ databases">
        <title>'Lichenibacterium ramalinii' gen. nov. sp. nov., 'Lichenibacterium minor' gen. nov. sp. nov.</title>
        <authorList>
            <person name="Pankratov T."/>
        </authorList>
    </citation>
    <scope>NUCLEOTIDE SEQUENCE [LARGE SCALE GENOMIC DNA]</scope>
    <source>
        <strain evidence="5 6">RmlP026</strain>
    </source>
</reference>
<dbReference type="Proteomes" id="UP000290759">
    <property type="component" value="Unassembled WGS sequence"/>
</dbReference>
<feature type="domain" description="HTH deoR-type" evidence="4">
    <location>
        <begin position="3"/>
        <end position="58"/>
    </location>
</feature>
<dbReference type="PROSITE" id="PS51000">
    <property type="entry name" value="HTH_DEOR_2"/>
    <property type="match status" value="1"/>
</dbReference>
<dbReference type="SUPFAM" id="SSF100950">
    <property type="entry name" value="NagB/RpiA/CoA transferase-like"/>
    <property type="match status" value="1"/>
</dbReference>
<dbReference type="InterPro" id="IPR001034">
    <property type="entry name" value="DeoR_HTH"/>
</dbReference>
<evidence type="ECO:0000256" key="1">
    <source>
        <dbReference type="ARBA" id="ARBA00023015"/>
    </source>
</evidence>
<protein>
    <submittedName>
        <fullName evidence="5">DeoR/GlpR transcriptional regulator</fullName>
    </submittedName>
</protein>
<gene>
    <name evidence="5" type="ORF">D3273_18955</name>
</gene>
<sequence length="250" mass="27798">MLTDHRHGEILTRLRSAGRVGVAEVAAVLQVSDETIRRDLKQLEERGLLRRIHGGAVPQRLDRDRPLTERGRIAPREKARVAVLAERLVQDGMSVFIDTGTSTLALARQIKGRHLAVTTNSIDVALMLADGPATVSMTPGTVRAKDHALVGYETLAYAQRYFFDIAFMGISACDIDHGWMDYEEHESVLRRALKKQARRAVILADSGKFGRQANINTFALDVPVTLVTDRPPPKPFLDAFDRHDIEIIST</sequence>
<evidence type="ECO:0000256" key="2">
    <source>
        <dbReference type="ARBA" id="ARBA00023125"/>
    </source>
</evidence>
<dbReference type="PANTHER" id="PTHR30363:SF44">
    <property type="entry name" value="AGA OPERON TRANSCRIPTIONAL REPRESSOR-RELATED"/>
    <property type="match status" value="1"/>
</dbReference>
<keyword evidence="3" id="KW-0804">Transcription</keyword>
<dbReference type="GO" id="GO:0003700">
    <property type="term" value="F:DNA-binding transcription factor activity"/>
    <property type="evidence" value="ECO:0007669"/>
    <property type="project" value="InterPro"/>
</dbReference>
<dbReference type="InterPro" id="IPR014036">
    <property type="entry name" value="DeoR-like_C"/>
</dbReference>
<dbReference type="AlphaFoldDB" id="A0A4Q2U1L0"/>
<dbReference type="OrthoDB" id="9814815at2"/>
<evidence type="ECO:0000256" key="3">
    <source>
        <dbReference type="ARBA" id="ARBA00023163"/>
    </source>
</evidence>
<evidence type="ECO:0000259" key="4">
    <source>
        <dbReference type="PROSITE" id="PS51000"/>
    </source>
</evidence>
<dbReference type="RefSeq" id="WP_129228464.1">
    <property type="nucleotide sequence ID" value="NZ_QYBB01000026.1"/>
</dbReference>